<dbReference type="WBParaSite" id="ACRNAN_scaffold8665.g32852.t1">
    <property type="protein sequence ID" value="ACRNAN_scaffold8665.g32852.t1"/>
    <property type="gene ID" value="ACRNAN_scaffold8665.g32852"/>
</dbReference>
<organism evidence="2 3">
    <name type="scientific">Acrobeloides nanus</name>
    <dbReference type="NCBI Taxonomy" id="290746"/>
    <lineage>
        <taxon>Eukaryota</taxon>
        <taxon>Metazoa</taxon>
        <taxon>Ecdysozoa</taxon>
        <taxon>Nematoda</taxon>
        <taxon>Chromadorea</taxon>
        <taxon>Rhabditida</taxon>
        <taxon>Tylenchina</taxon>
        <taxon>Cephalobomorpha</taxon>
        <taxon>Cephaloboidea</taxon>
        <taxon>Cephalobidae</taxon>
        <taxon>Acrobeloides</taxon>
    </lineage>
</organism>
<name>A0A914EJW7_9BILA</name>
<feature type="signal peptide" evidence="1">
    <location>
        <begin position="1"/>
        <end position="23"/>
    </location>
</feature>
<sequence length="67" mass="7945">MRFFWVLSIFLFCFIFLFTETKAQQLRIVGDELVLSSKGVIRSRKVRDVSQHGYNDKDSHVNDKKSY</sequence>
<proteinExistence type="predicted"/>
<feature type="chain" id="PRO_5037226103" evidence="1">
    <location>
        <begin position="24"/>
        <end position="67"/>
    </location>
</feature>
<keyword evidence="2" id="KW-1185">Reference proteome</keyword>
<evidence type="ECO:0000256" key="1">
    <source>
        <dbReference type="SAM" id="SignalP"/>
    </source>
</evidence>
<accession>A0A914EJW7</accession>
<evidence type="ECO:0000313" key="3">
    <source>
        <dbReference type="WBParaSite" id="ACRNAN_scaffold8665.g32852.t1"/>
    </source>
</evidence>
<dbReference type="AlphaFoldDB" id="A0A914EJW7"/>
<protein>
    <submittedName>
        <fullName evidence="3">Uncharacterized protein</fullName>
    </submittedName>
</protein>
<reference evidence="3" key="1">
    <citation type="submission" date="2022-11" db="UniProtKB">
        <authorList>
            <consortium name="WormBaseParasite"/>
        </authorList>
    </citation>
    <scope>IDENTIFICATION</scope>
</reference>
<dbReference type="Proteomes" id="UP000887540">
    <property type="component" value="Unplaced"/>
</dbReference>
<evidence type="ECO:0000313" key="2">
    <source>
        <dbReference type="Proteomes" id="UP000887540"/>
    </source>
</evidence>
<keyword evidence="1" id="KW-0732">Signal</keyword>